<gene>
    <name evidence="2" type="ORF">CLOHIR_00923</name>
</gene>
<dbReference type="EMBL" id="ABWP01000036">
    <property type="protein sequence ID" value="EEA85429.1"/>
    <property type="molecule type" value="Genomic_DNA"/>
</dbReference>
<dbReference type="Proteomes" id="UP000003178">
    <property type="component" value="Unassembled WGS sequence"/>
</dbReference>
<feature type="compositionally biased region" description="Basic residues" evidence="1">
    <location>
        <begin position="1"/>
        <end position="15"/>
    </location>
</feature>
<comment type="caution">
    <text evidence="2">The sequence shown here is derived from an EMBL/GenBank/DDBJ whole genome shotgun (WGS) entry which is preliminary data.</text>
</comment>
<accession>B6FYH1</accession>
<evidence type="ECO:0000313" key="2">
    <source>
        <dbReference type="EMBL" id="EEA85429.1"/>
    </source>
</evidence>
<protein>
    <submittedName>
        <fullName evidence="2">Uncharacterized protein</fullName>
    </submittedName>
</protein>
<name>B6FYH1_PEPHT</name>
<keyword evidence="3" id="KW-1185">Reference proteome</keyword>
<reference evidence="2 3" key="1">
    <citation type="submission" date="2008-09" db="EMBL/GenBank/DDBJ databases">
        <authorList>
            <person name="Fulton L."/>
            <person name="Clifton S."/>
            <person name="Fulton B."/>
            <person name="Xu J."/>
            <person name="Minx P."/>
            <person name="Pepin K.H."/>
            <person name="Johnson M."/>
            <person name="Thiruvilangam P."/>
            <person name="Bhonagiri V."/>
            <person name="Nash W.E."/>
            <person name="Mardis E.R."/>
            <person name="Wilson R.K."/>
        </authorList>
    </citation>
    <scope>NUCLEOTIDE SEQUENCE [LARGE SCALE GENOMIC DNA]</scope>
    <source>
        <strain evidence="2 3">DSM 13275</strain>
    </source>
</reference>
<evidence type="ECO:0000313" key="3">
    <source>
        <dbReference type="Proteomes" id="UP000003178"/>
    </source>
</evidence>
<reference evidence="2 3" key="2">
    <citation type="submission" date="2008-10" db="EMBL/GenBank/DDBJ databases">
        <title>Draft genome sequence of Clostridium hiranonis (DSM 13275).</title>
        <authorList>
            <person name="Sudarsanam P."/>
            <person name="Ley R."/>
            <person name="Guruge J."/>
            <person name="Turnbaugh P.J."/>
            <person name="Mahowald M."/>
            <person name="Liep D."/>
            <person name="Gordon J."/>
        </authorList>
    </citation>
    <scope>NUCLEOTIDE SEQUENCE [LARGE SCALE GENOMIC DNA]</scope>
    <source>
        <strain evidence="2 3">DSM 13275</strain>
    </source>
</reference>
<evidence type="ECO:0000256" key="1">
    <source>
        <dbReference type="SAM" id="MobiDB-lite"/>
    </source>
</evidence>
<dbReference type="HOGENOM" id="CLU_2988555_0_0_9"/>
<dbReference type="RefSeq" id="WP_006439840.1">
    <property type="nucleotide sequence ID" value="NZ_DS995356.1"/>
</dbReference>
<proteinExistence type="predicted"/>
<sequence>MSKINGKKVQKRNGGAKKERKGEKIKRRKKRKKFLLLGCAYELIRGRGEKIWEKGFT</sequence>
<feature type="region of interest" description="Disordered" evidence="1">
    <location>
        <begin position="1"/>
        <end position="30"/>
    </location>
</feature>
<dbReference type="AlphaFoldDB" id="B6FYH1"/>
<organism evidence="2 3">
    <name type="scientific">Peptacetobacter hiranonis (strain DSM 13275 / JCM 10541 / KCTC 15199 / TO-931)</name>
    <name type="common">Clostridium hiranonis</name>
    <dbReference type="NCBI Taxonomy" id="500633"/>
    <lineage>
        <taxon>Bacteria</taxon>
        <taxon>Bacillati</taxon>
        <taxon>Bacillota</taxon>
        <taxon>Clostridia</taxon>
        <taxon>Peptostreptococcales</taxon>
        <taxon>Peptostreptococcaceae</taxon>
        <taxon>Peptacetobacter</taxon>
    </lineage>
</organism>